<evidence type="ECO:0000256" key="5">
    <source>
        <dbReference type="ARBA" id="ARBA00023136"/>
    </source>
</evidence>
<dbReference type="Gene3D" id="3.40.50.2300">
    <property type="match status" value="2"/>
</dbReference>
<dbReference type="AlphaFoldDB" id="A0A6P8H3L5"/>
<keyword evidence="3" id="KW-1133">Transmembrane helix</keyword>
<evidence type="ECO:0000313" key="11">
    <source>
        <dbReference type="Proteomes" id="UP000515163"/>
    </source>
</evidence>
<comment type="subcellular location">
    <subcellularLocation>
        <location evidence="1">Membrane</location>
    </subcellularLocation>
</comment>
<dbReference type="SUPFAM" id="SSF53822">
    <property type="entry name" value="Periplasmic binding protein-like I"/>
    <property type="match status" value="1"/>
</dbReference>
<evidence type="ECO:0000256" key="9">
    <source>
        <dbReference type="SAM" id="SignalP"/>
    </source>
</evidence>
<dbReference type="Pfam" id="PF01094">
    <property type="entry name" value="ANF_receptor"/>
    <property type="match status" value="1"/>
</dbReference>
<keyword evidence="5" id="KW-0472">Membrane</keyword>
<keyword evidence="6" id="KW-0675">Receptor</keyword>
<keyword evidence="8" id="KW-0807">Transducer</keyword>
<keyword evidence="2" id="KW-0812">Transmembrane</keyword>
<gene>
    <name evidence="12" type="primary">LOC116287638</name>
</gene>
<dbReference type="InterPro" id="IPR028082">
    <property type="entry name" value="Peripla_BP_I"/>
</dbReference>
<keyword evidence="11" id="KW-1185">Reference proteome</keyword>
<keyword evidence="4" id="KW-0297">G-protein coupled receptor</keyword>
<dbReference type="GO" id="GO:0004965">
    <property type="term" value="F:G protein-coupled GABA receptor activity"/>
    <property type="evidence" value="ECO:0007669"/>
    <property type="project" value="InterPro"/>
</dbReference>
<dbReference type="GeneID" id="116287638"/>
<evidence type="ECO:0000256" key="2">
    <source>
        <dbReference type="ARBA" id="ARBA00022692"/>
    </source>
</evidence>
<dbReference type="InParanoid" id="A0A6P8H3L5"/>
<keyword evidence="7" id="KW-0325">Glycoprotein</keyword>
<evidence type="ECO:0000259" key="10">
    <source>
        <dbReference type="Pfam" id="PF01094"/>
    </source>
</evidence>
<dbReference type="KEGG" id="aten:116287638"/>
<evidence type="ECO:0000313" key="12">
    <source>
        <dbReference type="RefSeq" id="XP_031550183.1"/>
    </source>
</evidence>
<evidence type="ECO:0000256" key="8">
    <source>
        <dbReference type="ARBA" id="ARBA00023224"/>
    </source>
</evidence>
<dbReference type="InterPro" id="IPR002455">
    <property type="entry name" value="GPCR3_GABA-B"/>
</dbReference>
<evidence type="ECO:0000256" key="3">
    <source>
        <dbReference type="ARBA" id="ARBA00022989"/>
    </source>
</evidence>
<dbReference type="InterPro" id="IPR001828">
    <property type="entry name" value="ANF_lig-bd_rcpt"/>
</dbReference>
<evidence type="ECO:0000256" key="1">
    <source>
        <dbReference type="ARBA" id="ARBA00004370"/>
    </source>
</evidence>
<dbReference type="GO" id="GO:0007214">
    <property type="term" value="P:gamma-aminobutyric acid signaling pathway"/>
    <property type="evidence" value="ECO:0007669"/>
    <property type="project" value="TreeGrafter"/>
</dbReference>
<sequence length="274" mass="30930">MRFRLSVSTLLILIFTLPSRAIQTNQTNQTNQTRDEKPIINIGALLWKAQLLDSFGYNRSVHLAKSLVENSTRFKTLTDRYQLNLVIEDTFGIPGWAISKAYQITQSNPIPTAVIGPALSSLLDYVATTVNIIACLLVPYTTKIVEDPQKTSFVMSASSGIPQEIAARMAFMKRFNWKRAAVIYDKRNQYLVTFADKIFDQLKKNSVNLTGSAAIEIRVSHGYVDNPIGLLRTKLLSLKKADTKIYFAEIDPYSALVLFCQVYLLNMYGPDFVW</sequence>
<evidence type="ECO:0000256" key="4">
    <source>
        <dbReference type="ARBA" id="ARBA00023040"/>
    </source>
</evidence>
<dbReference type="GO" id="GO:0038039">
    <property type="term" value="C:G protein-coupled receptor heterodimeric complex"/>
    <property type="evidence" value="ECO:0007669"/>
    <property type="project" value="TreeGrafter"/>
</dbReference>
<evidence type="ECO:0000256" key="7">
    <source>
        <dbReference type="ARBA" id="ARBA00023180"/>
    </source>
</evidence>
<evidence type="ECO:0000256" key="6">
    <source>
        <dbReference type="ARBA" id="ARBA00023170"/>
    </source>
</evidence>
<organism evidence="11 12">
    <name type="scientific">Actinia tenebrosa</name>
    <name type="common">Australian red waratah sea anemone</name>
    <dbReference type="NCBI Taxonomy" id="6105"/>
    <lineage>
        <taxon>Eukaryota</taxon>
        <taxon>Metazoa</taxon>
        <taxon>Cnidaria</taxon>
        <taxon>Anthozoa</taxon>
        <taxon>Hexacorallia</taxon>
        <taxon>Actiniaria</taxon>
        <taxon>Actiniidae</taxon>
        <taxon>Actinia</taxon>
    </lineage>
</organism>
<reference evidence="12" key="1">
    <citation type="submission" date="2025-08" db="UniProtKB">
        <authorList>
            <consortium name="RefSeq"/>
        </authorList>
    </citation>
    <scope>IDENTIFICATION</scope>
</reference>
<feature type="non-terminal residue" evidence="12">
    <location>
        <position position="274"/>
    </location>
</feature>
<name>A0A6P8H3L5_ACTTE</name>
<protein>
    <submittedName>
        <fullName evidence="12">Uncharacterized protein LOC116287638</fullName>
    </submittedName>
</protein>
<accession>A0A6P8H3L5</accession>
<feature type="chain" id="PRO_5027740517" evidence="9">
    <location>
        <begin position="22"/>
        <end position="274"/>
    </location>
</feature>
<keyword evidence="9" id="KW-0732">Signal</keyword>
<dbReference type="RefSeq" id="XP_031550183.1">
    <property type="nucleotide sequence ID" value="XM_031694323.1"/>
</dbReference>
<dbReference type="PANTHER" id="PTHR10519:SF74">
    <property type="entry name" value="GAMMA-AMINOBUTYRIC ACID TYPE B RECEPTOR SUBUNIT 2"/>
    <property type="match status" value="1"/>
</dbReference>
<dbReference type="Proteomes" id="UP000515163">
    <property type="component" value="Unplaced"/>
</dbReference>
<proteinExistence type="predicted"/>
<dbReference type="PANTHER" id="PTHR10519">
    <property type="entry name" value="GABA-B RECEPTOR"/>
    <property type="match status" value="1"/>
</dbReference>
<dbReference type="OrthoDB" id="5964286at2759"/>
<feature type="signal peptide" evidence="9">
    <location>
        <begin position="1"/>
        <end position="21"/>
    </location>
</feature>
<feature type="domain" description="Receptor ligand binding region" evidence="10">
    <location>
        <begin position="77"/>
        <end position="274"/>
    </location>
</feature>